<proteinExistence type="predicted"/>
<organism evidence="1 2">
    <name type="scientific">Brassica napus</name>
    <name type="common">Rape</name>
    <dbReference type="NCBI Taxonomy" id="3708"/>
    <lineage>
        <taxon>Eukaryota</taxon>
        <taxon>Viridiplantae</taxon>
        <taxon>Streptophyta</taxon>
        <taxon>Embryophyta</taxon>
        <taxon>Tracheophyta</taxon>
        <taxon>Spermatophyta</taxon>
        <taxon>Magnoliopsida</taxon>
        <taxon>eudicotyledons</taxon>
        <taxon>Gunneridae</taxon>
        <taxon>Pentapetalae</taxon>
        <taxon>rosids</taxon>
        <taxon>malvids</taxon>
        <taxon>Brassicales</taxon>
        <taxon>Brassicaceae</taxon>
        <taxon>Brassiceae</taxon>
        <taxon>Brassica</taxon>
    </lineage>
</organism>
<keyword evidence="2" id="KW-1185">Reference proteome</keyword>
<reference evidence="1 2" key="1">
    <citation type="submission" date="2021-05" db="EMBL/GenBank/DDBJ databases">
        <title>Genome Assembly of Synthetic Allotetraploid Brassica napus Reveals Homoeologous Exchanges between Subgenomes.</title>
        <authorList>
            <person name="Davis J.T."/>
        </authorList>
    </citation>
    <scope>NUCLEOTIDE SEQUENCE [LARGE SCALE GENOMIC DNA]</scope>
    <source>
        <strain evidence="2">cv. Da-Ae</strain>
        <tissue evidence="1">Seedling</tissue>
    </source>
</reference>
<sequence length="160" mass="18566">MWDLKPAPVCKQSELWLSMPKLAHPEQRYLTRFSLFSRFVSLFTFSATILWIVSGEVKCMEFLVDVTNVPVLHLYNHFGGKKTKLPEMYVVSNLLHRWLKFFADCLLEGNLTEGASNHDKNNRDKSRPLLSKFVDISKQSCYVSIPLVSFVIYKDVTKEM</sequence>
<dbReference type="EMBL" id="JAGKQM010000007">
    <property type="protein sequence ID" value="KAH0918104.1"/>
    <property type="molecule type" value="Genomic_DNA"/>
</dbReference>
<comment type="caution">
    <text evidence="1">The sequence shown here is derived from an EMBL/GenBank/DDBJ whole genome shotgun (WGS) entry which is preliminary data.</text>
</comment>
<dbReference type="Proteomes" id="UP000824890">
    <property type="component" value="Unassembled WGS sequence"/>
</dbReference>
<evidence type="ECO:0000313" key="1">
    <source>
        <dbReference type="EMBL" id="KAH0918104.1"/>
    </source>
</evidence>
<evidence type="ECO:0000313" key="2">
    <source>
        <dbReference type="Proteomes" id="UP000824890"/>
    </source>
</evidence>
<protein>
    <submittedName>
        <fullName evidence="1">Uncharacterized protein</fullName>
    </submittedName>
</protein>
<name>A0ABQ8CM22_BRANA</name>
<gene>
    <name evidence="1" type="ORF">HID58_025764</name>
</gene>
<accession>A0ABQ8CM22</accession>